<dbReference type="Pfam" id="PF16879">
    <property type="entry name" value="Sin3a_C"/>
    <property type="match status" value="1"/>
</dbReference>
<evidence type="ECO:0000256" key="2">
    <source>
        <dbReference type="ARBA" id="ARBA00022491"/>
    </source>
</evidence>
<dbReference type="GO" id="GO:0000122">
    <property type="term" value="P:negative regulation of transcription by RNA polymerase II"/>
    <property type="evidence" value="ECO:0007669"/>
    <property type="project" value="TreeGrafter"/>
</dbReference>
<feature type="region of interest" description="Disordered" evidence="6">
    <location>
        <begin position="682"/>
        <end position="758"/>
    </location>
</feature>
<name>A0A0L6UF47_9BASI</name>
<accession>A0A0L6UF47</accession>
<keyword evidence="4 5" id="KW-0539">Nucleus</keyword>
<feature type="region of interest" description="Disordered" evidence="6">
    <location>
        <begin position="154"/>
        <end position="188"/>
    </location>
</feature>
<keyword evidence="3" id="KW-0677">Repeat</keyword>
<evidence type="ECO:0000256" key="1">
    <source>
        <dbReference type="ARBA" id="ARBA00004123"/>
    </source>
</evidence>
<dbReference type="PANTHER" id="PTHR12346">
    <property type="entry name" value="SIN3B-RELATED"/>
    <property type="match status" value="1"/>
</dbReference>
<dbReference type="PROSITE" id="PS51477">
    <property type="entry name" value="PAH"/>
    <property type="match status" value="2"/>
</dbReference>
<feature type="region of interest" description="Disordered" evidence="6">
    <location>
        <begin position="1307"/>
        <end position="1328"/>
    </location>
</feature>
<comment type="subcellular location">
    <subcellularLocation>
        <location evidence="1 5">Nucleus</location>
    </subcellularLocation>
</comment>
<dbReference type="InterPro" id="IPR003822">
    <property type="entry name" value="PAH"/>
</dbReference>
<feature type="compositionally biased region" description="Polar residues" evidence="6">
    <location>
        <begin position="271"/>
        <end position="283"/>
    </location>
</feature>
<evidence type="ECO:0000259" key="7">
    <source>
        <dbReference type="SMART" id="SM00761"/>
    </source>
</evidence>
<dbReference type="EMBL" id="LAVV01011941">
    <property type="protein sequence ID" value="KNZ47203.1"/>
    <property type="molecule type" value="Genomic_DNA"/>
</dbReference>
<dbReference type="SUPFAM" id="SSF47762">
    <property type="entry name" value="PAH2 domain"/>
    <property type="match status" value="3"/>
</dbReference>
<dbReference type="GO" id="GO:0003714">
    <property type="term" value="F:transcription corepressor activity"/>
    <property type="evidence" value="ECO:0007669"/>
    <property type="project" value="InterPro"/>
</dbReference>
<feature type="compositionally biased region" description="Polar residues" evidence="6">
    <location>
        <begin position="582"/>
        <end position="591"/>
    </location>
</feature>
<feature type="compositionally biased region" description="Polar residues" evidence="6">
    <location>
        <begin position="775"/>
        <end position="784"/>
    </location>
</feature>
<dbReference type="InterPro" id="IPR031693">
    <property type="entry name" value="Sin3_C"/>
</dbReference>
<keyword evidence="9" id="KW-1185">Reference proteome</keyword>
<feature type="compositionally biased region" description="Polar residues" evidence="6">
    <location>
        <begin position="336"/>
        <end position="352"/>
    </location>
</feature>
<dbReference type="InterPro" id="IPR036600">
    <property type="entry name" value="PAH_sf"/>
</dbReference>
<evidence type="ECO:0000313" key="9">
    <source>
        <dbReference type="Proteomes" id="UP000037035"/>
    </source>
</evidence>
<dbReference type="FunFam" id="1.20.1160.11:FF:000001">
    <property type="entry name" value="Paired amphipathic helix protein Sin3"/>
    <property type="match status" value="1"/>
</dbReference>
<reference evidence="8 9" key="1">
    <citation type="submission" date="2015-08" db="EMBL/GenBank/DDBJ databases">
        <title>Next Generation Sequencing and Analysis of the Genome of Puccinia sorghi L Schw, the Causal Agent of Maize Common Rust.</title>
        <authorList>
            <person name="Rochi L."/>
            <person name="Burguener G."/>
            <person name="Darino M."/>
            <person name="Turjanski A."/>
            <person name="Kreff E."/>
            <person name="Dieguez M.J."/>
            <person name="Sacco F."/>
        </authorList>
    </citation>
    <scope>NUCLEOTIDE SEQUENCE [LARGE SCALE GENOMIC DNA]</scope>
    <source>
        <strain evidence="8 9">RO10H11247</strain>
    </source>
</reference>
<proteinExistence type="predicted"/>
<dbReference type="InterPro" id="IPR039774">
    <property type="entry name" value="Sin3-like"/>
</dbReference>
<feature type="region of interest" description="Disordered" evidence="6">
    <location>
        <begin position="1668"/>
        <end position="1703"/>
    </location>
</feature>
<feature type="region of interest" description="Disordered" evidence="6">
    <location>
        <begin position="1189"/>
        <end position="1211"/>
    </location>
</feature>
<comment type="caution">
    <text evidence="8">The sequence shown here is derived from an EMBL/GenBank/DDBJ whole genome shotgun (WGS) entry which is preliminary data.</text>
</comment>
<dbReference type="Gene3D" id="1.20.1160.11">
    <property type="entry name" value="Paired amphipathic helix"/>
    <property type="match status" value="3"/>
</dbReference>
<dbReference type="Pfam" id="PF08295">
    <property type="entry name" value="Sin3_corepress"/>
    <property type="match status" value="1"/>
</dbReference>
<feature type="compositionally biased region" description="Low complexity" evidence="6">
    <location>
        <begin position="491"/>
        <end position="512"/>
    </location>
</feature>
<feature type="compositionally biased region" description="Basic and acidic residues" evidence="6">
    <location>
        <begin position="1674"/>
        <end position="1685"/>
    </location>
</feature>
<sequence length="1808" mass="202212">MAEHTPQNHENSQSTHSYRTLNVRDALSYLDQVKLRFQDQNDVYNQFLDVMKLFKTQSIDTPGVIERVSTLFRGYPTLIQGFNTFLPPGFRIECTLVRRTASSNEEADLVTVYTPGEITHKTSLFPRDGSPATILTDYSVGALPPGWSHLPADLPSGSAISADPTSTAETTLKSSTSNISPTEPTIIPPLADELKSTQSLNSRSLSSSILNSNLSLNSSTIESPDLPPKSNSCRQRSTTPSLSQEPPKIRSQSVTLPQPLHDSTKKDPISKPNSSTNLASTLLNEPRPTSPSVVPRAHSPAPAIDGLTLDPAINPRGSTPTPTTDFQLPSRPVHSAQPSQNLPINRNYTLDPSSAPRLAIAPDLTDPSKLKAAHPKPIRPNSTLIPGAPQPQPNNLNNKPVEFNYAINYVNKIKHRFIDQPEIYKTFLEILQTYQRDGMPIDSVYVKVTKLFSNAADLLDEFKQFLPDLNASTVAGQASKSPFPPPPPAKPSSSSNPLPHTSSPHSSQLTTSARKPSHEKLKTPQFPPYPQPLGQALNSSKPHARATSDASKQHKSNLGLQNHLSADPIHESAGHPSKLSPPRSQSPSKLHSNIARVASPAPPMILDPQVVMSATTGSLDPQVVNSGPSNAQLAAPTVTGSIGKSHNGFNASGSPARASASHFVSASLPDLPIQQKRLLASPANLIPVDDDFPGPPKKRRALGNGTSEDPTLRPSKDPPSLPPEPYQAAFRPDDFVAKKIRRSKSKTSASAESMPPAVTNEAVQHRIATFLEQYRSSQPESQDPANAESAPHNLAPPSEPYRNPPQSLPHQAIDPSIGGSSAYIQPHSQMFQDPHLGSSNWPGYSTCQPSYVETYDAMGGRTLTNTKEVALFESIRKFLNDQDTWLEFLRVLDLYNRAIIDFKTLLDRVSVFIGDDDELLEDFKGLVGYDVKNDGLVDGEVWEIQNRDIRERDKVDASTIQKEYGPSYKRLPRAEIDLACSGRDELCWSVLNDEYFGAAKFGTESGGPGHRKTNFEEVVAMTEGERAHFSYWLECISRTIGHLECLRARMDRMEDGDKVNYTLGDNLGGNSPSIYHRTLRKVYENKYQTSILPYLRDYPANTIPIVLRRLKEIELSWKSAESQWNLIWREVERKNYYKAQDHQVIAFKSNEKSLLKGQNLLKEIHDLKKDRKTLVYTVSIDDEEYHQDLSKQSSEPCLKSPPRMDLDKESVQNQLPSKKIEIMLESKIPEQIERSLNPTRATHQVELGFNDMDAFFDVLRIIIMALDRSALSNPERRRIDESLRTFIPAVWNISATELEKQIPIIYDDDSSEPSEYGRPTQPSMQDNQAVNPQNVLDQKGIQTLTEGLLKIQTNQESRAVRSQNLDTPMSSPQPSYQLTPAEYSTNTLAQPAFNETNEACFTVLNKWTKLSVTGNLSGGTNDTNNKQPVDCRIGRCYNVFGSSTYYLLVRLLHTLYTRLIKLKRIGMELGKQKPRWRRINPVAIELGLSHSIIGLDDHPNPSSQLYPYCLDQLSRYFDSEIDFHSFEESIRVAFPRDGYLLSTVDKLTNSILKQFAQIHQEPKNKELLNLLNRERALNSISPITQISYRHQAQSILEEGEGELYRAEWHPERMSLSFQILHEGEPTFEVKTPTDRLAHYIDTYEFETSTELIDPSKVRRPFLRSNLIIEEESEAETHEGDEENNKSKMTGDTTSGMEESKKGKRVGRQVLMNVSQIRLLIDPKTYKLQFNGRRPRAKTHDDQTDLRPTSNTPASFPEPTDILFVRDFSSPSRSSLSPNLLNLQSRKFQTWLSKRLCELNDLDYRPCPS</sequence>
<dbReference type="Proteomes" id="UP000037035">
    <property type="component" value="Unassembled WGS sequence"/>
</dbReference>
<feature type="region of interest" description="Disordered" evidence="6">
    <location>
        <begin position="1731"/>
        <end position="1757"/>
    </location>
</feature>
<feature type="compositionally biased region" description="Polar residues" evidence="6">
    <location>
        <begin position="316"/>
        <end position="327"/>
    </location>
</feature>
<dbReference type="SMART" id="SM00761">
    <property type="entry name" value="HDAC_interact"/>
    <property type="match status" value="1"/>
</dbReference>
<feature type="compositionally biased region" description="Polar residues" evidence="6">
    <location>
        <begin position="229"/>
        <end position="256"/>
    </location>
</feature>
<dbReference type="GO" id="GO:0010628">
    <property type="term" value="P:positive regulation of gene expression"/>
    <property type="evidence" value="ECO:0007669"/>
    <property type="project" value="UniProtKB-ARBA"/>
</dbReference>
<feature type="region of interest" description="Disordered" evidence="6">
    <location>
        <begin position="1355"/>
        <end position="1375"/>
    </location>
</feature>
<dbReference type="FunFam" id="1.20.1160.11:FF:000003">
    <property type="entry name" value="Paired amphipathic helix SIN3-like protein"/>
    <property type="match status" value="1"/>
</dbReference>
<feature type="compositionally biased region" description="Pro residues" evidence="6">
    <location>
        <begin position="797"/>
        <end position="807"/>
    </location>
</feature>
<feature type="region of interest" description="Disordered" evidence="6">
    <location>
        <begin position="475"/>
        <end position="662"/>
    </location>
</feature>
<dbReference type="Pfam" id="PF02671">
    <property type="entry name" value="PAH"/>
    <property type="match status" value="3"/>
</dbReference>
<dbReference type="GO" id="GO:0033698">
    <property type="term" value="C:Rpd3L complex"/>
    <property type="evidence" value="ECO:0007669"/>
    <property type="project" value="UniProtKB-ARBA"/>
</dbReference>
<feature type="region of interest" description="Disordered" evidence="6">
    <location>
        <begin position="775"/>
        <end position="819"/>
    </location>
</feature>
<evidence type="ECO:0000256" key="3">
    <source>
        <dbReference type="ARBA" id="ARBA00022737"/>
    </source>
</evidence>
<dbReference type="PANTHER" id="PTHR12346:SF0">
    <property type="entry name" value="SIN3A, ISOFORM G"/>
    <property type="match status" value="1"/>
</dbReference>
<organism evidence="8 9">
    <name type="scientific">Puccinia sorghi</name>
    <dbReference type="NCBI Taxonomy" id="27349"/>
    <lineage>
        <taxon>Eukaryota</taxon>
        <taxon>Fungi</taxon>
        <taxon>Dikarya</taxon>
        <taxon>Basidiomycota</taxon>
        <taxon>Pucciniomycotina</taxon>
        <taxon>Pucciniomycetes</taxon>
        <taxon>Pucciniales</taxon>
        <taxon>Pucciniaceae</taxon>
        <taxon>Puccinia</taxon>
    </lineage>
</organism>
<gene>
    <name evidence="8" type="ORF">VP01_65g4</name>
</gene>
<dbReference type="OrthoDB" id="10265969at2759"/>
<feature type="compositionally biased region" description="Polar residues" evidence="6">
    <location>
        <begin position="612"/>
        <end position="653"/>
    </location>
</feature>
<dbReference type="InterPro" id="IPR013194">
    <property type="entry name" value="HDAC_interact_dom"/>
</dbReference>
<evidence type="ECO:0000256" key="4">
    <source>
        <dbReference type="ARBA" id="ARBA00023242"/>
    </source>
</evidence>
<evidence type="ECO:0000256" key="5">
    <source>
        <dbReference type="PROSITE-ProRule" id="PRU00810"/>
    </source>
</evidence>
<keyword evidence="2" id="KW-0678">Repressor</keyword>
<dbReference type="STRING" id="27349.A0A0L6UF47"/>
<feature type="compositionally biased region" description="Polar residues" evidence="6">
    <location>
        <begin position="163"/>
        <end position="183"/>
    </location>
</feature>
<feature type="compositionally biased region" description="Polar residues" evidence="6">
    <location>
        <begin position="1686"/>
        <end position="1696"/>
    </location>
</feature>
<evidence type="ECO:0000256" key="6">
    <source>
        <dbReference type="SAM" id="MobiDB-lite"/>
    </source>
</evidence>
<evidence type="ECO:0000313" key="8">
    <source>
        <dbReference type="EMBL" id="KNZ47203.1"/>
    </source>
</evidence>
<feature type="region of interest" description="Disordered" evidence="6">
    <location>
        <begin position="215"/>
        <end position="397"/>
    </location>
</feature>
<protein>
    <recommendedName>
        <fullName evidence="7">Histone deacetylase interacting domain-containing protein</fullName>
    </recommendedName>
</protein>
<feature type="domain" description="Histone deacetylase interacting" evidence="7">
    <location>
        <begin position="962"/>
        <end position="1060"/>
    </location>
</feature>
<dbReference type="VEuPathDB" id="FungiDB:VP01_65g4"/>